<feature type="transmembrane region" description="Helical" evidence="2">
    <location>
        <begin position="20"/>
        <end position="41"/>
    </location>
</feature>
<comment type="caution">
    <text evidence="3">The sequence shown here is derived from an EMBL/GenBank/DDBJ whole genome shotgun (WGS) entry which is preliminary data.</text>
</comment>
<dbReference type="Proteomes" id="UP000004105">
    <property type="component" value="Unassembled WGS sequence"/>
</dbReference>
<feature type="compositionally biased region" description="Basic and acidic residues" evidence="1">
    <location>
        <begin position="109"/>
        <end position="121"/>
    </location>
</feature>
<evidence type="ECO:0000313" key="3">
    <source>
        <dbReference type="EMBL" id="EGF11650.1"/>
    </source>
</evidence>
<accession>F2BAN5</accession>
<evidence type="ECO:0000313" key="4">
    <source>
        <dbReference type="Proteomes" id="UP000004105"/>
    </source>
</evidence>
<keyword evidence="2" id="KW-1133">Transmembrane helix</keyword>
<reference evidence="3 4" key="1">
    <citation type="submission" date="2011-02" db="EMBL/GenBank/DDBJ databases">
        <authorList>
            <person name="Muzny D."/>
            <person name="Qin X."/>
            <person name="Deng J."/>
            <person name="Jiang H."/>
            <person name="Liu Y."/>
            <person name="Qu J."/>
            <person name="Song X.-Z."/>
            <person name="Zhang L."/>
            <person name="Thornton R."/>
            <person name="Coyle M."/>
            <person name="Francisco L."/>
            <person name="Jackson L."/>
            <person name="Javaid M."/>
            <person name="Korchina V."/>
            <person name="Kovar C."/>
            <person name="Mata R."/>
            <person name="Mathew T."/>
            <person name="Ngo R."/>
            <person name="Nguyen L."/>
            <person name="Nguyen N."/>
            <person name="Okwuonu G."/>
            <person name="Ongeri F."/>
            <person name="Pham C."/>
            <person name="Simmons D."/>
            <person name="Wilczek-Boney K."/>
            <person name="Hale W."/>
            <person name="Jakkamsetti A."/>
            <person name="Pham P."/>
            <person name="Ruth R."/>
            <person name="San Lucas F."/>
            <person name="Warren J."/>
            <person name="Zhang J."/>
            <person name="Zhao Z."/>
            <person name="Zhou C."/>
            <person name="Zhu D."/>
            <person name="Lee S."/>
            <person name="Bess C."/>
            <person name="Blankenburg K."/>
            <person name="Forbes L."/>
            <person name="Fu Q."/>
            <person name="Gubbala S."/>
            <person name="Hirani K."/>
            <person name="Jayaseelan J.C."/>
            <person name="Lara F."/>
            <person name="Munidasa M."/>
            <person name="Palculict T."/>
            <person name="Patil S."/>
            <person name="Pu L.-L."/>
            <person name="Saada N."/>
            <person name="Tang L."/>
            <person name="Weissenberger G."/>
            <person name="Zhu Y."/>
            <person name="Hemphill L."/>
            <person name="Shang Y."/>
            <person name="Youmans B."/>
            <person name="Ayvaz T."/>
            <person name="Ross M."/>
            <person name="Santibanez J."/>
            <person name="Aqrawi P."/>
            <person name="Gross S."/>
            <person name="Joshi V."/>
            <person name="Fowler G."/>
            <person name="Nazareth L."/>
            <person name="Reid J."/>
            <person name="Worley K."/>
            <person name="Petrosino J."/>
            <person name="Highlander S."/>
            <person name="Gibbs R."/>
        </authorList>
    </citation>
    <scope>NUCLEOTIDE SEQUENCE [LARGE SCALE GENOMIC DNA]</scope>
    <source>
        <strain evidence="3 4">ATCC BAA-1200</strain>
    </source>
</reference>
<dbReference type="STRING" id="267212.GCA_001063965_02037"/>
<keyword evidence="4" id="KW-1185">Reference proteome</keyword>
<dbReference type="EMBL" id="AFAY01000012">
    <property type="protein sequence ID" value="EGF11650.1"/>
    <property type="molecule type" value="Genomic_DNA"/>
</dbReference>
<gene>
    <name evidence="3" type="ORF">HMPREF9123_0766</name>
</gene>
<keyword evidence="2" id="KW-0812">Transmembrane</keyword>
<dbReference type="AlphaFoldDB" id="F2BAN5"/>
<evidence type="ECO:0000256" key="2">
    <source>
        <dbReference type="SAM" id="Phobius"/>
    </source>
</evidence>
<name>F2BAN5_9NEIS</name>
<dbReference type="RefSeq" id="WP_007341777.1">
    <property type="nucleotide sequence ID" value="NZ_GL878494.1"/>
</dbReference>
<keyword evidence="2" id="KW-0472">Membrane</keyword>
<feature type="region of interest" description="Disordered" evidence="1">
    <location>
        <begin position="46"/>
        <end position="172"/>
    </location>
</feature>
<dbReference type="HOGENOM" id="CLU_1523590_0_0_4"/>
<protein>
    <submittedName>
        <fullName evidence="3">Uncharacterized protein</fullName>
    </submittedName>
</protein>
<dbReference type="OrthoDB" id="10002283at2"/>
<evidence type="ECO:0000256" key="1">
    <source>
        <dbReference type="SAM" id="MobiDB-lite"/>
    </source>
</evidence>
<organism evidence="3 4">
    <name type="scientific">Neisseria bacilliformis ATCC BAA-1200</name>
    <dbReference type="NCBI Taxonomy" id="888742"/>
    <lineage>
        <taxon>Bacteria</taxon>
        <taxon>Pseudomonadati</taxon>
        <taxon>Pseudomonadota</taxon>
        <taxon>Betaproteobacteria</taxon>
        <taxon>Neisseriales</taxon>
        <taxon>Neisseriaceae</taxon>
        <taxon>Neisseria</taxon>
    </lineage>
</organism>
<sequence length="172" mass="18265">MSQANTPSEKKKGFLTAGKLLWAFVFLLAVAVAALLINVWLELQRPPQQPPAPAEPKADKIEVLSPNGAPPPANGNPLVPQRPQDAADAALEEAASEAAAPAKPKAKAKPKEELPKAEKLTPQETVLEPVNKTRPGERALEPVNKPAGEKTLVPKADKPAKRQSGGDMDNLF</sequence>
<proteinExistence type="predicted"/>